<feature type="non-terminal residue" evidence="2">
    <location>
        <position position="1"/>
    </location>
</feature>
<evidence type="ECO:0000256" key="1">
    <source>
        <dbReference type="SAM" id="Phobius"/>
    </source>
</evidence>
<keyword evidence="3" id="KW-1185">Reference proteome</keyword>
<keyword evidence="1" id="KW-1133">Transmembrane helix</keyword>
<reference evidence="2 3" key="1">
    <citation type="submission" date="2024-04" db="EMBL/GenBank/DDBJ databases">
        <authorList>
            <consortium name="Genoscope - CEA"/>
            <person name="William W."/>
        </authorList>
    </citation>
    <scope>NUCLEOTIDE SEQUENCE [LARGE SCALE GENOMIC DNA]</scope>
</reference>
<dbReference type="AlphaFoldDB" id="A0AAV2HS49"/>
<sequence>NDDLKFGLAVGIPLFVLLTMAVIIGLCIAKNRRGQELTHSLHSDDDESHIQSTFARGLAKRGTWDGRDRLGLYHHDGLSLGSSGRSLDCGRPHVQQFGDLSWSSSRNERDAEALPKQEQGNFSWDFLYKILEPSGQVN</sequence>
<comment type="caution">
    <text evidence="2">The sequence shown here is derived from an EMBL/GenBank/DDBJ whole genome shotgun (WGS) entry which is preliminary data.</text>
</comment>
<name>A0AAV2HS49_LYMST</name>
<dbReference type="EMBL" id="CAXITT010000238">
    <property type="protein sequence ID" value="CAL1536769.1"/>
    <property type="molecule type" value="Genomic_DNA"/>
</dbReference>
<protein>
    <submittedName>
        <fullName evidence="2">Uncharacterized protein</fullName>
    </submittedName>
</protein>
<dbReference type="Proteomes" id="UP001497497">
    <property type="component" value="Unassembled WGS sequence"/>
</dbReference>
<proteinExistence type="predicted"/>
<gene>
    <name evidence="2" type="ORF">GSLYS_00010682001</name>
</gene>
<evidence type="ECO:0000313" key="2">
    <source>
        <dbReference type="EMBL" id="CAL1536769.1"/>
    </source>
</evidence>
<keyword evidence="1" id="KW-0472">Membrane</keyword>
<organism evidence="2 3">
    <name type="scientific">Lymnaea stagnalis</name>
    <name type="common">Great pond snail</name>
    <name type="synonym">Helix stagnalis</name>
    <dbReference type="NCBI Taxonomy" id="6523"/>
    <lineage>
        <taxon>Eukaryota</taxon>
        <taxon>Metazoa</taxon>
        <taxon>Spiralia</taxon>
        <taxon>Lophotrochozoa</taxon>
        <taxon>Mollusca</taxon>
        <taxon>Gastropoda</taxon>
        <taxon>Heterobranchia</taxon>
        <taxon>Euthyneura</taxon>
        <taxon>Panpulmonata</taxon>
        <taxon>Hygrophila</taxon>
        <taxon>Lymnaeoidea</taxon>
        <taxon>Lymnaeidae</taxon>
        <taxon>Lymnaea</taxon>
    </lineage>
</organism>
<keyword evidence="1" id="KW-0812">Transmembrane</keyword>
<feature type="transmembrane region" description="Helical" evidence="1">
    <location>
        <begin position="6"/>
        <end position="29"/>
    </location>
</feature>
<accession>A0AAV2HS49</accession>
<evidence type="ECO:0000313" key="3">
    <source>
        <dbReference type="Proteomes" id="UP001497497"/>
    </source>
</evidence>